<feature type="binding site" evidence="9">
    <location>
        <position position="377"/>
    </location>
    <ligand>
        <name>Mg(2+)</name>
        <dbReference type="ChEBI" id="CHEBI:18420"/>
    </ligand>
</feature>
<gene>
    <name evidence="9" type="primary">ackA</name>
    <name evidence="11" type="ORF">D7V88_28575</name>
</gene>
<feature type="binding site" evidence="9">
    <location>
        <position position="11"/>
    </location>
    <ligand>
        <name>Mg(2+)</name>
        <dbReference type="ChEBI" id="CHEBI:18420"/>
    </ligand>
</feature>
<feature type="binding site" evidence="9">
    <location>
        <position position="18"/>
    </location>
    <ligand>
        <name>ATP</name>
        <dbReference type="ChEBI" id="CHEBI:30616"/>
    </ligand>
</feature>
<feature type="site" description="Transition state stabilizer" evidence="9">
    <location>
        <position position="180"/>
    </location>
</feature>
<dbReference type="SUPFAM" id="SSF53067">
    <property type="entry name" value="Actin-like ATPase domain"/>
    <property type="match status" value="2"/>
</dbReference>
<dbReference type="RefSeq" id="WP_120543792.1">
    <property type="nucleotide sequence ID" value="NZ_RAVZ01000242.1"/>
</dbReference>
<evidence type="ECO:0000313" key="12">
    <source>
        <dbReference type="Proteomes" id="UP000268094"/>
    </source>
</evidence>
<dbReference type="InterPro" id="IPR043129">
    <property type="entry name" value="ATPase_NBD"/>
</dbReference>
<dbReference type="InterPro" id="IPR004372">
    <property type="entry name" value="Ac/propionate_kinase"/>
</dbReference>
<dbReference type="PANTHER" id="PTHR21060">
    <property type="entry name" value="ACETATE KINASE"/>
    <property type="match status" value="1"/>
</dbReference>
<dbReference type="PRINTS" id="PR00471">
    <property type="entry name" value="ACETATEKNASE"/>
</dbReference>
<feature type="binding site" evidence="9">
    <location>
        <position position="92"/>
    </location>
    <ligand>
        <name>substrate</name>
    </ligand>
</feature>
<dbReference type="GO" id="GO:0006085">
    <property type="term" value="P:acetyl-CoA biosynthetic process"/>
    <property type="evidence" value="ECO:0007669"/>
    <property type="project" value="UniProtKB-UniRule"/>
</dbReference>
<dbReference type="PROSITE" id="PS01076">
    <property type="entry name" value="ACETATE_KINASE_2"/>
    <property type="match status" value="1"/>
</dbReference>
<dbReference type="PIRSF" id="PIRSF000722">
    <property type="entry name" value="Acetate_prop_kin"/>
    <property type="match status" value="1"/>
</dbReference>
<comment type="subcellular location">
    <subcellularLocation>
        <location evidence="9">Cytoplasm</location>
    </subcellularLocation>
</comment>
<comment type="caution">
    <text evidence="11">The sequence shown here is derived from an EMBL/GenBank/DDBJ whole genome shotgun (WGS) entry which is preliminary data.</text>
</comment>
<dbReference type="GO" id="GO:0005829">
    <property type="term" value="C:cytosol"/>
    <property type="evidence" value="ECO:0007669"/>
    <property type="project" value="TreeGrafter"/>
</dbReference>
<dbReference type="PANTHER" id="PTHR21060:SF21">
    <property type="entry name" value="ACETATE KINASE"/>
    <property type="match status" value="1"/>
</dbReference>
<comment type="subunit">
    <text evidence="9">Homodimer.</text>
</comment>
<keyword evidence="3 9" id="KW-0808">Transferase</keyword>
<keyword evidence="4 9" id="KW-0479">Metal-binding</keyword>
<comment type="cofactor">
    <cofactor evidence="9">
        <name>Mg(2+)</name>
        <dbReference type="ChEBI" id="CHEBI:18420"/>
    </cofactor>
    <cofactor evidence="9">
        <name>Mn(2+)</name>
        <dbReference type="ChEBI" id="CHEBI:29035"/>
    </cofactor>
    <text evidence="9">Mg(2+). Can also accept Mn(2+).</text>
</comment>
<dbReference type="GO" id="GO:0005524">
    <property type="term" value="F:ATP binding"/>
    <property type="evidence" value="ECO:0007669"/>
    <property type="project" value="UniProtKB-KW"/>
</dbReference>
<dbReference type="HAMAP" id="MF_00020">
    <property type="entry name" value="Acetate_kinase"/>
    <property type="match status" value="1"/>
</dbReference>
<accession>A0A3A8IA70</accession>
<keyword evidence="8 9" id="KW-0460">Magnesium</keyword>
<dbReference type="Gene3D" id="3.30.420.40">
    <property type="match status" value="2"/>
</dbReference>
<protein>
    <recommendedName>
        <fullName evidence="9">Acetate kinase</fullName>
        <ecNumber evidence="9">2.7.2.1</ecNumber>
    </recommendedName>
    <alternativeName>
        <fullName evidence="9">Acetokinase</fullName>
    </alternativeName>
</protein>
<evidence type="ECO:0000256" key="8">
    <source>
        <dbReference type="ARBA" id="ARBA00022842"/>
    </source>
</evidence>
<evidence type="ECO:0000256" key="10">
    <source>
        <dbReference type="RuleBase" id="RU003835"/>
    </source>
</evidence>
<comment type="pathway">
    <text evidence="9">Metabolic intermediate biosynthesis; acetyl-CoA biosynthesis; acetyl-CoA from acetate: step 1/2.</text>
</comment>
<evidence type="ECO:0000256" key="2">
    <source>
        <dbReference type="ARBA" id="ARBA00022490"/>
    </source>
</evidence>
<keyword evidence="5 9" id="KW-0547">Nucleotide-binding</keyword>
<dbReference type="GO" id="GO:0006083">
    <property type="term" value="P:acetate metabolic process"/>
    <property type="evidence" value="ECO:0007669"/>
    <property type="project" value="TreeGrafter"/>
</dbReference>
<dbReference type="GO" id="GO:0000287">
    <property type="term" value="F:magnesium ion binding"/>
    <property type="evidence" value="ECO:0007669"/>
    <property type="project" value="UniProtKB-UniRule"/>
</dbReference>
<evidence type="ECO:0000256" key="9">
    <source>
        <dbReference type="HAMAP-Rule" id="MF_00020"/>
    </source>
</evidence>
<feature type="binding site" evidence="9">
    <location>
        <begin position="203"/>
        <end position="207"/>
    </location>
    <ligand>
        <name>ATP</name>
        <dbReference type="ChEBI" id="CHEBI:30616"/>
    </ligand>
</feature>
<dbReference type="NCBIfam" id="TIGR00016">
    <property type="entry name" value="ackA"/>
    <property type="match status" value="1"/>
</dbReference>
<dbReference type="UniPathway" id="UPA00340">
    <property type="reaction ID" value="UER00458"/>
</dbReference>
<dbReference type="GO" id="GO:0008776">
    <property type="term" value="F:acetate kinase activity"/>
    <property type="evidence" value="ECO:0007669"/>
    <property type="project" value="UniProtKB-UniRule"/>
</dbReference>
<comment type="catalytic activity">
    <reaction evidence="9">
        <text>acetate + ATP = acetyl phosphate + ADP</text>
        <dbReference type="Rhea" id="RHEA:11352"/>
        <dbReference type="ChEBI" id="CHEBI:22191"/>
        <dbReference type="ChEBI" id="CHEBI:30089"/>
        <dbReference type="ChEBI" id="CHEBI:30616"/>
        <dbReference type="ChEBI" id="CHEBI:456216"/>
        <dbReference type="EC" id="2.7.2.1"/>
    </reaction>
</comment>
<feature type="binding site" evidence="9">
    <location>
        <begin position="326"/>
        <end position="330"/>
    </location>
    <ligand>
        <name>ATP</name>
        <dbReference type="ChEBI" id="CHEBI:30616"/>
    </ligand>
</feature>
<name>A0A3A8IA70_9BACT</name>
<reference evidence="12" key="1">
    <citation type="submission" date="2018-09" db="EMBL/GenBank/DDBJ databases">
        <authorList>
            <person name="Livingstone P.G."/>
            <person name="Whitworth D.E."/>
        </authorList>
    </citation>
    <scope>NUCLEOTIDE SEQUENCE [LARGE SCALE GENOMIC DNA]</scope>
    <source>
        <strain evidence="12">CA054A</strain>
    </source>
</reference>
<evidence type="ECO:0000256" key="6">
    <source>
        <dbReference type="ARBA" id="ARBA00022777"/>
    </source>
</evidence>
<comment type="caution">
    <text evidence="9">Lacks conserved residue(s) required for the propagation of feature annotation.</text>
</comment>
<dbReference type="EMBL" id="RAVZ01000242">
    <property type="protein sequence ID" value="RKG79556.1"/>
    <property type="molecule type" value="Genomic_DNA"/>
</dbReference>
<keyword evidence="2 9" id="KW-0963">Cytoplasm</keyword>
<comment type="similarity">
    <text evidence="1 9 10">Belongs to the acetokinase family.</text>
</comment>
<dbReference type="PROSITE" id="PS01075">
    <property type="entry name" value="ACETATE_KINASE_1"/>
    <property type="match status" value="1"/>
</dbReference>
<keyword evidence="12" id="KW-1185">Reference proteome</keyword>
<comment type="function">
    <text evidence="9">Catalyzes the formation of acetyl phosphate from acetate and ATP. Can also catalyze the reverse reaction.</text>
</comment>
<dbReference type="AlphaFoldDB" id="A0A3A8IA70"/>
<evidence type="ECO:0000256" key="7">
    <source>
        <dbReference type="ARBA" id="ARBA00022840"/>
    </source>
</evidence>
<evidence type="ECO:0000313" key="11">
    <source>
        <dbReference type="EMBL" id="RKG79556.1"/>
    </source>
</evidence>
<proteinExistence type="inferred from homology"/>
<dbReference type="Proteomes" id="UP000268094">
    <property type="component" value="Unassembled WGS sequence"/>
</dbReference>
<feature type="active site" description="Proton donor/acceptor" evidence="9">
    <location>
        <position position="149"/>
    </location>
</feature>
<feature type="site" description="Transition state stabilizer" evidence="9">
    <location>
        <position position="236"/>
    </location>
</feature>
<dbReference type="InterPro" id="IPR000890">
    <property type="entry name" value="Aliphatic_acid_kin_short-chain"/>
</dbReference>
<evidence type="ECO:0000256" key="1">
    <source>
        <dbReference type="ARBA" id="ARBA00008748"/>
    </source>
</evidence>
<dbReference type="Pfam" id="PF00871">
    <property type="entry name" value="Acetate_kinase"/>
    <property type="match status" value="1"/>
</dbReference>
<evidence type="ECO:0000256" key="3">
    <source>
        <dbReference type="ARBA" id="ARBA00022679"/>
    </source>
</evidence>
<organism evidence="11 12">
    <name type="scientific">Corallococcus terminator</name>
    <dbReference type="NCBI Taxonomy" id="2316733"/>
    <lineage>
        <taxon>Bacteria</taxon>
        <taxon>Pseudomonadati</taxon>
        <taxon>Myxococcota</taxon>
        <taxon>Myxococcia</taxon>
        <taxon>Myxococcales</taxon>
        <taxon>Cystobacterineae</taxon>
        <taxon>Myxococcaceae</taxon>
        <taxon>Corallococcus</taxon>
    </lineage>
</organism>
<sequence>MRDSGAVLVINSGSSSLKFGLYVEHSGLETVRFKGSANHIGAETGRFVLKDGEGRQVRAVDVRHPSQEDAFREAVRHLEEAGGGQPRAIGHRVVHGGPRLRQHQALTPEVLKTLEDATHFAPLHIPSALALIRAAQARYPGVPQFACFDTAFHATLPPVASTLALPRSVRDQGVQRYGFHGLSYESIVARLAPSVPERTVVAHLGNGASLVALEKGRSVDTSMGFTPTGGIPMGTRTGDLDPGVLVYLLRTGGLDAEGLEAMVNHDAGLKGLSEGTSDMQALTRDAAAGDAAAALAVEVFTRSIAKTVGAYAAVLGGLDLLVFTGGIGENSASVRQRVCATLGHLGITLDARRNDEGAEVISSPASMCPVRVLPSDEEGQLARHTRRLLRG</sequence>
<evidence type="ECO:0000256" key="5">
    <source>
        <dbReference type="ARBA" id="ARBA00022741"/>
    </source>
</evidence>
<dbReference type="InterPro" id="IPR023865">
    <property type="entry name" value="Aliphatic_acid_kinase_CS"/>
</dbReference>
<keyword evidence="7 9" id="KW-0067">ATP-binding</keyword>
<keyword evidence="6 9" id="KW-0418">Kinase</keyword>
<dbReference type="EC" id="2.7.2.1" evidence="9"/>
<evidence type="ECO:0000256" key="4">
    <source>
        <dbReference type="ARBA" id="ARBA00022723"/>
    </source>
</evidence>
<dbReference type="OrthoDB" id="9802453at2"/>